<dbReference type="EMBL" id="JAVYII010000006">
    <property type="protein sequence ID" value="MDT9594170.1"/>
    <property type="molecule type" value="Genomic_DNA"/>
</dbReference>
<evidence type="ECO:0000313" key="4">
    <source>
        <dbReference type="EMBL" id="MDT9594170.1"/>
    </source>
</evidence>
<dbReference type="Proteomes" id="UP001268542">
    <property type="component" value="Unassembled WGS sequence"/>
</dbReference>
<feature type="transmembrane region" description="Helical" evidence="2">
    <location>
        <begin position="96"/>
        <end position="112"/>
    </location>
</feature>
<dbReference type="Pfam" id="PF00174">
    <property type="entry name" value="Oxidored_molyb"/>
    <property type="match status" value="1"/>
</dbReference>
<sequence length="544" mass="56608">MREARLLWSVVGVAAAALGAGLGELAAGALTLRNGPVLGFREAVVVLLPDEFVVHNGIDLVAIATGPLLVVLFVGALVALAASAGVAAADGSRRPAVLALLVGLLGLGSEWLRPDSSLVDVVPVLLGVLGFGAGLTVLRRVLRRQGVPGPDEGPDEGLDPDPTEAPQVEAAPDAPARVAANRRTVLGAAAATAALGLAAAVVGEVVGRGRRAVEQGRRLLRLTMISAPQEPADVAVGLDEVAPWTTPNDDFYRQDAAVVVPAIAAEEWTLRIHGEVEREVVLSYEQLIGMAVREQWVTLVGLTYEPGGGQVGNAWWSGVPTHRLLQLAGVRTGADAVVQTGDDGWRCVTATQVLEDPGRRALLAFAMNGEALPLEHGFPARTVVPGLYGGVSACKWVVDWEVTRLDVVEASWDEDRPLRAPVRIASRIDTPADGAELVAGPVEVGGVAWAPPIGVGAVEVEVDGGGWELAALGAASQTDAWAQWRTTLDLAPGTHRVRVRVRDRVGVEQEDADEDDASGDEASGDAATGAVGLHEIQVEVVEPD</sequence>
<comment type="caution">
    <text evidence="4">The sequence shown here is derived from an EMBL/GenBank/DDBJ whole genome shotgun (WGS) entry which is preliminary data.</text>
</comment>
<feature type="domain" description="Oxidoreductase molybdopterin-binding" evidence="3">
    <location>
        <begin position="259"/>
        <end position="404"/>
    </location>
</feature>
<organism evidence="4 5">
    <name type="scientific">Nocardioides imazamoxiresistens</name>
    <dbReference type="NCBI Taxonomy" id="3231893"/>
    <lineage>
        <taxon>Bacteria</taxon>
        <taxon>Bacillati</taxon>
        <taxon>Actinomycetota</taxon>
        <taxon>Actinomycetes</taxon>
        <taxon>Propionibacteriales</taxon>
        <taxon>Nocardioidaceae</taxon>
        <taxon>Nocardioides</taxon>
    </lineage>
</organism>
<feature type="compositionally biased region" description="Acidic residues" evidence="1">
    <location>
        <begin position="152"/>
        <end position="162"/>
    </location>
</feature>
<dbReference type="InterPro" id="IPR036374">
    <property type="entry name" value="OxRdtase_Mopterin-bd_sf"/>
</dbReference>
<keyword evidence="5" id="KW-1185">Reference proteome</keyword>
<feature type="region of interest" description="Disordered" evidence="1">
    <location>
        <begin position="146"/>
        <end position="174"/>
    </location>
</feature>
<feature type="transmembrane region" description="Helical" evidence="2">
    <location>
        <begin position="68"/>
        <end position="89"/>
    </location>
</feature>
<feature type="region of interest" description="Disordered" evidence="1">
    <location>
        <begin position="505"/>
        <end position="531"/>
    </location>
</feature>
<dbReference type="PANTHER" id="PTHR19372">
    <property type="entry name" value="SULFITE REDUCTASE"/>
    <property type="match status" value="1"/>
</dbReference>
<dbReference type="SUPFAM" id="SSF56524">
    <property type="entry name" value="Oxidoreductase molybdopterin-binding domain"/>
    <property type="match status" value="1"/>
</dbReference>
<reference evidence="4 5" key="1">
    <citation type="submission" date="2023-08" db="EMBL/GenBank/DDBJ databases">
        <title>Nocardioides seae sp. nov., a bacterium isolated from a soil.</title>
        <authorList>
            <person name="Wang X."/>
        </authorList>
    </citation>
    <scope>NUCLEOTIDE SEQUENCE [LARGE SCALE GENOMIC DNA]</scope>
    <source>
        <strain evidence="4 5">YZH12</strain>
    </source>
</reference>
<evidence type="ECO:0000313" key="5">
    <source>
        <dbReference type="Proteomes" id="UP001268542"/>
    </source>
</evidence>
<keyword evidence="2" id="KW-0472">Membrane</keyword>
<dbReference type="Gene3D" id="3.90.420.10">
    <property type="entry name" value="Oxidoreductase, molybdopterin-binding domain"/>
    <property type="match status" value="1"/>
</dbReference>
<proteinExistence type="predicted"/>
<gene>
    <name evidence="4" type="ORF">RDV89_13890</name>
</gene>
<dbReference type="SUPFAM" id="SSF81296">
    <property type="entry name" value="E set domains"/>
    <property type="match status" value="1"/>
</dbReference>
<evidence type="ECO:0000256" key="2">
    <source>
        <dbReference type="SAM" id="Phobius"/>
    </source>
</evidence>
<keyword evidence="2" id="KW-0812">Transmembrane</keyword>
<feature type="compositionally biased region" description="Acidic residues" evidence="1">
    <location>
        <begin position="508"/>
        <end position="523"/>
    </location>
</feature>
<feature type="transmembrane region" description="Helical" evidence="2">
    <location>
        <begin position="118"/>
        <end position="138"/>
    </location>
</feature>
<dbReference type="Gene3D" id="2.60.40.650">
    <property type="match status" value="1"/>
</dbReference>
<evidence type="ECO:0000256" key="1">
    <source>
        <dbReference type="SAM" id="MobiDB-lite"/>
    </source>
</evidence>
<protein>
    <submittedName>
        <fullName evidence="4">Molybdopterin-dependent oxidoreductase</fullName>
    </submittedName>
</protein>
<keyword evidence="2" id="KW-1133">Transmembrane helix</keyword>
<dbReference type="PANTHER" id="PTHR19372:SF7">
    <property type="entry name" value="SULFITE OXIDASE, MITOCHONDRIAL"/>
    <property type="match status" value="1"/>
</dbReference>
<dbReference type="InterPro" id="IPR014756">
    <property type="entry name" value="Ig_E-set"/>
</dbReference>
<dbReference type="RefSeq" id="WP_315733665.1">
    <property type="nucleotide sequence ID" value="NZ_JAVYII010000006.1"/>
</dbReference>
<name>A0ABU3PY63_9ACTN</name>
<evidence type="ECO:0000259" key="3">
    <source>
        <dbReference type="Pfam" id="PF00174"/>
    </source>
</evidence>
<accession>A0ABU3PY63</accession>
<dbReference type="InterPro" id="IPR000572">
    <property type="entry name" value="OxRdtase_Mopterin-bd_dom"/>
</dbReference>